<accession>A0A1I1TA42</accession>
<dbReference type="Proteomes" id="UP000198611">
    <property type="component" value="Unassembled WGS sequence"/>
</dbReference>
<dbReference type="Gene3D" id="3.40.50.10610">
    <property type="entry name" value="ABC-type transport auxiliary lipoprotein component"/>
    <property type="match status" value="1"/>
</dbReference>
<dbReference type="EMBL" id="FOMJ01000006">
    <property type="protein sequence ID" value="SFD55455.1"/>
    <property type="molecule type" value="Genomic_DNA"/>
</dbReference>
<sequence length="205" mass="23207">MSTVTATRATLSLLLTLTLLLTVGGCGKTVERIDTDETRDLSGRWNDTDSRLVAEEMVADALARPWLANHRQETGERPTVIVGEVRNLSHEHINTRTFINDLQRELINSGRVEFVASAEQRESIREERADQDLHASPDTRKAMGEELGADYMLLGSINTIIDREGREQVRFYQVDLEMISLADNRKVWMGQKKIKKYIEGAALRP</sequence>
<dbReference type="AlphaFoldDB" id="A0A1I1TA42"/>
<protein>
    <recommendedName>
        <fullName evidence="3">Penicillin-binding protein activator LpoB</fullName>
    </recommendedName>
</protein>
<keyword evidence="2" id="KW-1185">Reference proteome</keyword>
<dbReference type="RefSeq" id="WP_240308082.1">
    <property type="nucleotide sequence ID" value="NZ_FOMJ01000006.1"/>
</dbReference>
<evidence type="ECO:0008006" key="3">
    <source>
        <dbReference type="Google" id="ProtNLM"/>
    </source>
</evidence>
<dbReference type="InterPro" id="IPR014094">
    <property type="entry name" value="LpoB"/>
</dbReference>
<dbReference type="STRING" id="1123397.SAMN05660831_01836"/>
<dbReference type="Pfam" id="PF13036">
    <property type="entry name" value="LpoB"/>
    <property type="match status" value="1"/>
</dbReference>
<evidence type="ECO:0000313" key="2">
    <source>
        <dbReference type="Proteomes" id="UP000198611"/>
    </source>
</evidence>
<reference evidence="1 2" key="1">
    <citation type="submission" date="2016-10" db="EMBL/GenBank/DDBJ databases">
        <authorList>
            <person name="de Groot N.N."/>
        </authorList>
    </citation>
    <scope>NUCLEOTIDE SEQUENCE [LARGE SCALE GENOMIC DNA]</scope>
    <source>
        <strain evidence="1 2">HL3</strain>
    </source>
</reference>
<gene>
    <name evidence="1" type="ORF">SAMN05660831_01836</name>
</gene>
<name>A0A1I1TA42_9GAMM</name>
<organism evidence="1 2">
    <name type="scientific">Thiohalospira halophila DSM 15071</name>
    <dbReference type="NCBI Taxonomy" id="1123397"/>
    <lineage>
        <taxon>Bacteria</taxon>
        <taxon>Pseudomonadati</taxon>
        <taxon>Pseudomonadota</taxon>
        <taxon>Gammaproteobacteria</taxon>
        <taxon>Thiohalospirales</taxon>
        <taxon>Thiohalospiraceae</taxon>
        <taxon>Thiohalospira</taxon>
    </lineage>
</organism>
<proteinExistence type="predicted"/>
<evidence type="ECO:0000313" key="1">
    <source>
        <dbReference type="EMBL" id="SFD55455.1"/>
    </source>
</evidence>